<dbReference type="EMBL" id="JASPKZ010009380">
    <property type="protein sequence ID" value="KAJ9577024.1"/>
    <property type="molecule type" value="Genomic_DNA"/>
</dbReference>
<comment type="caution">
    <text evidence="2">The sequence shown here is derived from an EMBL/GenBank/DDBJ whole genome shotgun (WGS) entry which is preliminary data.</text>
</comment>
<name>A0AAD7ZAE3_DIPPU</name>
<keyword evidence="1" id="KW-0472">Membrane</keyword>
<dbReference type="Proteomes" id="UP001233999">
    <property type="component" value="Unassembled WGS sequence"/>
</dbReference>
<keyword evidence="1" id="KW-1133">Transmembrane helix</keyword>
<keyword evidence="3" id="KW-1185">Reference proteome</keyword>
<evidence type="ECO:0000313" key="2">
    <source>
        <dbReference type="EMBL" id="KAJ9577024.1"/>
    </source>
</evidence>
<reference evidence="2" key="2">
    <citation type="submission" date="2023-05" db="EMBL/GenBank/DDBJ databases">
        <authorList>
            <person name="Fouks B."/>
        </authorList>
    </citation>
    <scope>NUCLEOTIDE SEQUENCE</scope>
    <source>
        <strain evidence="2">Stay&amp;Tobe</strain>
        <tissue evidence="2">Testes</tissue>
    </source>
</reference>
<dbReference type="AlphaFoldDB" id="A0AAD7ZAE3"/>
<organism evidence="2 3">
    <name type="scientific">Diploptera punctata</name>
    <name type="common">Pacific beetle cockroach</name>
    <dbReference type="NCBI Taxonomy" id="6984"/>
    <lineage>
        <taxon>Eukaryota</taxon>
        <taxon>Metazoa</taxon>
        <taxon>Ecdysozoa</taxon>
        <taxon>Arthropoda</taxon>
        <taxon>Hexapoda</taxon>
        <taxon>Insecta</taxon>
        <taxon>Pterygota</taxon>
        <taxon>Neoptera</taxon>
        <taxon>Polyneoptera</taxon>
        <taxon>Dictyoptera</taxon>
        <taxon>Blattodea</taxon>
        <taxon>Blaberoidea</taxon>
        <taxon>Blaberidae</taxon>
        <taxon>Diplopterinae</taxon>
        <taxon>Diploptera</taxon>
    </lineage>
</organism>
<reference evidence="2" key="1">
    <citation type="journal article" date="2023" name="IScience">
        <title>Live-bearing cockroach genome reveals convergent evolutionary mechanisms linked to viviparity in insects and beyond.</title>
        <authorList>
            <person name="Fouks B."/>
            <person name="Harrison M.C."/>
            <person name="Mikhailova A.A."/>
            <person name="Marchal E."/>
            <person name="English S."/>
            <person name="Carruthers M."/>
            <person name="Jennings E.C."/>
            <person name="Chiamaka E.L."/>
            <person name="Frigard R.A."/>
            <person name="Pippel M."/>
            <person name="Attardo G.M."/>
            <person name="Benoit J.B."/>
            <person name="Bornberg-Bauer E."/>
            <person name="Tobe S.S."/>
        </authorList>
    </citation>
    <scope>NUCLEOTIDE SEQUENCE</scope>
    <source>
        <strain evidence="2">Stay&amp;Tobe</strain>
    </source>
</reference>
<accession>A0AAD7ZAE3</accession>
<evidence type="ECO:0000256" key="1">
    <source>
        <dbReference type="SAM" id="Phobius"/>
    </source>
</evidence>
<feature type="transmembrane region" description="Helical" evidence="1">
    <location>
        <begin position="12"/>
        <end position="33"/>
    </location>
</feature>
<sequence length="94" mass="11217">SDTYFLSEIFVIMNYNVYLFCLIFILFLFYFFFRSRINHNINVFSIMLSSAYTNINLKISQNVKSTTQSKSTLKSILIPDFSNYLYTFHLFNIC</sequence>
<keyword evidence="1" id="KW-0812">Transmembrane</keyword>
<protein>
    <submittedName>
        <fullName evidence="2">Uncharacterized protein</fullName>
    </submittedName>
</protein>
<proteinExistence type="predicted"/>
<evidence type="ECO:0000313" key="3">
    <source>
        <dbReference type="Proteomes" id="UP001233999"/>
    </source>
</evidence>
<gene>
    <name evidence="2" type="ORF">L9F63_006407</name>
</gene>
<feature type="non-terminal residue" evidence="2">
    <location>
        <position position="1"/>
    </location>
</feature>
<feature type="non-terminal residue" evidence="2">
    <location>
        <position position="94"/>
    </location>
</feature>